<evidence type="ECO:0000256" key="10">
    <source>
        <dbReference type="ARBA" id="ARBA00023128"/>
    </source>
</evidence>
<dbReference type="PANTHER" id="PTHR43706:SF47">
    <property type="entry name" value="EXTERNAL NADH-UBIQUINONE OXIDOREDUCTASE 1, MITOCHONDRIAL-RELATED"/>
    <property type="match status" value="1"/>
</dbReference>
<reference evidence="15" key="1">
    <citation type="journal article" date="2014" name="Nat. Commun.">
        <title>The emerging biofuel crop Camelina sativa retains a highly undifferentiated hexaploid genome structure.</title>
        <authorList>
            <person name="Kagale S."/>
            <person name="Koh C."/>
            <person name="Nixon J."/>
            <person name="Bollina V."/>
            <person name="Clarke W.E."/>
            <person name="Tuteja R."/>
            <person name="Spillane C."/>
            <person name="Robinson S.J."/>
            <person name="Links M.G."/>
            <person name="Clarke C."/>
            <person name="Higgins E.E."/>
            <person name="Huebert T."/>
            <person name="Sharpe A.G."/>
            <person name="Parkin I.A."/>
        </authorList>
    </citation>
    <scope>NUCLEOTIDE SEQUENCE [LARGE SCALE GENOMIC DNA]</scope>
    <source>
        <strain evidence="15">cv. DH55</strain>
    </source>
</reference>
<protein>
    <recommendedName>
        <fullName evidence="4">NADH:ubiquinone reductase (non-electrogenic)</fullName>
        <ecNumber evidence="4">1.6.5.9</ecNumber>
    </recommendedName>
</protein>
<evidence type="ECO:0000256" key="2">
    <source>
        <dbReference type="ARBA" id="ARBA00004275"/>
    </source>
</evidence>
<keyword evidence="7" id="KW-0274">FAD</keyword>
<dbReference type="EC" id="1.6.5.9" evidence="4"/>
<comment type="catalytic activity">
    <reaction evidence="12">
        <text>a quinone + NADH + H(+) = a quinol + NAD(+)</text>
        <dbReference type="Rhea" id="RHEA:46160"/>
        <dbReference type="ChEBI" id="CHEBI:15378"/>
        <dbReference type="ChEBI" id="CHEBI:24646"/>
        <dbReference type="ChEBI" id="CHEBI:57540"/>
        <dbReference type="ChEBI" id="CHEBI:57945"/>
        <dbReference type="ChEBI" id="CHEBI:132124"/>
        <dbReference type="EC" id="1.6.5.9"/>
    </reaction>
</comment>
<organism evidence="15 16">
    <name type="scientific">Camelina sativa</name>
    <name type="common">False flax</name>
    <name type="synonym">Myagrum sativum</name>
    <dbReference type="NCBI Taxonomy" id="90675"/>
    <lineage>
        <taxon>Eukaryota</taxon>
        <taxon>Viridiplantae</taxon>
        <taxon>Streptophyta</taxon>
        <taxon>Embryophyta</taxon>
        <taxon>Tracheophyta</taxon>
        <taxon>Spermatophyta</taxon>
        <taxon>Magnoliopsida</taxon>
        <taxon>eudicotyledons</taxon>
        <taxon>Gunneridae</taxon>
        <taxon>Pentapetalae</taxon>
        <taxon>rosids</taxon>
        <taxon>malvids</taxon>
        <taxon>Brassicales</taxon>
        <taxon>Brassicaceae</taxon>
        <taxon>Camelineae</taxon>
        <taxon>Camelina</taxon>
    </lineage>
</organism>
<dbReference type="SUPFAM" id="SSF47473">
    <property type="entry name" value="EF-hand"/>
    <property type="match status" value="1"/>
</dbReference>
<keyword evidence="6" id="KW-0472">Membrane</keyword>
<sequence>MVVNVNDKDISAKTKGGDVSTIPYGMIVWSTGIGTRPVIKEFMKQIGQGNRRALATDEWLRVEGCDNIYALGDCASINQRKIMEDIADIFKKADKDNSGKMTVKKFQKVMGEICDRYPQVELYLKSKGMRGITDLLKQAQAENGSNKSTELNIEELKSALCQVDSQVKFLPATAQVAAQQGTYLAKCFDRMEQCEKNPEGPIRIRGEGRHRFRPFRLYPNMPSYTLSH</sequence>
<keyword evidence="15" id="KW-1185">Reference proteome</keyword>
<dbReference type="Proteomes" id="UP000694864">
    <property type="component" value="Chromosome 12"/>
</dbReference>
<keyword evidence="5" id="KW-0285">Flavoprotein</keyword>
<dbReference type="PROSITE" id="PS50222">
    <property type="entry name" value="EF_HAND_2"/>
    <property type="match status" value="1"/>
</dbReference>
<dbReference type="PANTHER" id="PTHR43706">
    <property type="entry name" value="NADH DEHYDROGENASE"/>
    <property type="match status" value="1"/>
</dbReference>
<comment type="subcellular location">
    <subcellularLocation>
        <location evidence="1">Mitochondrion inner membrane</location>
        <topology evidence="1">Peripheral membrane protein</topology>
        <orientation evidence="1">Intermembrane side</orientation>
    </subcellularLocation>
    <subcellularLocation>
        <location evidence="2">Peroxisome</location>
    </subcellularLocation>
</comment>
<name>A0ABM0V5Y7_CAMSA</name>
<comment type="similarity">
    <text evidence="3">Belongs to the NADH dehydrogenase family.</text>
</comment>
<dbReference type="RefSeq" id="XP_010451314.1">
    <property type="nucleotide sequence ID" value="XM_010453012.1"/>
</dbReference>
<dbReference type="InterPro" id="IPR011992">
    <property type="entry name" value="EF-hand-dom_pair"/>
</dbReference>
<evidence type="ECO:0000259" key="14">
    <source>
        <dbReference type="PROSITE" id="PS50222"/>
    </source>
</evidence>
<keyword evidence="9" id="KW-0520">NAD</keyword>
<dbReference type="InterPro" id="IPR045024">
    <property type="entry name" value="NDH-2"/>
</dbReference>
<dbReference type="InterPro" id="IPR002048">
    <property type="entry name" value="EF_hand_dom"/>
</dbReference>
<evidence type="ECO:0000256" key="4">
    <source>
        <dbReference type="ARBA" id="ARBA00012637"/>
    </source>
</evidence>
<dbReference type="Gene3D" id="3.50.50.100">
    <property type="match status" value="2"/>
</dbReference>
<keyword evidence="10" id="KW-0496">Mitochondrion</keyword>
<comment type="catalytic activity">
    <reaction evidence="13">
        <text>a ubiquinone + NADH + H(+) = a ubiquinol + NAD(+)</text>
        <dbReference type="Rhea" id="RHEA:23152"/>
        <dbReference type="Rhea" id="RHEA-COMP:9565"/>
        <dbReference type="Rhea" id="RHEA-COMP:9566"/>
        <dbReference type="ChEBI" id="CHEBI:15378"/>
        <dbReference type="ChEBI" id="CHEBI:16389"/>
        <dbReference type="ChEBI" id="CHEBI:17976"/>
        <dbReference type="ChEBI" id="CHEBI:57540"/>
        <dbReference type="ChEBI" id="CHEBI:57945"/>
    </reaction>
</comment>
<evidence type="ECO:0000256" key="11">
    <source>
        <dbReference type="ARBA" id="ARBA00023140"/>
    </source>
</evidence>
<evidence type="ECO:0000313" key="16">
    <source>
        <dbReference type="RefSeq" id="XP_010451314.1"/>
    </source>
</evidence>
<proteinExistence type="inferred from homology"/>
<evidence type="ECO:0000256" key="3">
    <source>
        <dbReference type="ARBA" id="ARBA00005272"/>
    </source>
</evidence>
<dbReference type="InterPro" id="IPR023753">
    <property type="entry name" value="FAD/NAD-binding_dom"/>
</dbReference>
<accession>A0ABM0V5Y7</accession>
<keyword evidence="6" id="KW-0999">Mitochondrion inner membrane</keyword>
<dbReference type="Pfam" id="PF07992">
    <property type="entry name" value="Pyr_redox_2"/>
    <property type="match status" value="1"/>
</dbReference>
<evidence type="ECO:0000256" key="7">
    <source>
        <dbReference type="ARBA" id="ARBA00022827"/>
    </source>
</evidence>
<dbReference type="GeneID" id="104733434"/>
<evidence type="ECO:0000256" key="5">
    <source>
        <dbReference type="ARBA" id="ARBA00022630"/>
    </source>
</evidence>
<evidence type="ECO:0000256" key="13">
    <source>
        <dbReference type="ARBA" id="ARBA00049010"/>
    </source>
</evidence>
<evidence type="ECO:0000256" key="6">
    <source>
        <dbReference type="ARBA" id="ARBA00022792"/>
    </source>
</evidence>
<evidence type="ECO:0000256" key="1">
    <source>
        <dbReference type="ARBA" id="ARBA00004137"/>
    </source>
</evidence>
<evidence type="ECO:0000256" key="9">
    <source>
        <dbReference type="ARBA" id="ARBA00023027"/>
    </source>
</evidence>
<reference evidence="16" key="2">
    <citation type="submission" date="2025-08" db="UniProtKB">
        <authorList>
            <consortium name="RefSeq"/>
        </authorList>
    </citation>
    <scope>IDENTIFICATION</scope>
    <source>
        <tissue evidence="16">Leaf</tissue>
    </source>
</reference>
<evidence type="ECO:0000256" key="8">
    <source>
        <dbReference type="ARBA" id="ARBA00023002"/>
    </source>
</evidence>
<feature type="domain" description="EF-hand" evidence="14">
    <location>
        <begin position="81"/>
        <end position="116"/>
    </location>
</feature>
<evidence type="ECO:0000256" key="12">
    <source>
        <dbReference type="ARBA" id="ARBA00047599"/>
    </source>
</evidence>
<keyword evidence="11" id="KW-0576">Peroxisome</keyword>
<keyword evidence="8" id="KW-0560">Oxidoreductase</keyword>
<gene>
    <name evidence="16" type="primary">LOC104733434</name>
</gene>
<evidence type="ECO:0000313" key="15">
    <source>
        <dbReference type="Proteomes" id="UP000694864"/>
    </source>
</evidence>